<feature type="chain" id="PRO_5020282086" evidence="1">
    <location>
        <begin position="26"/>
        <end position="237"/>
    </location>
</feature>
<evidence type="ECO:0000313" key="3">
    <source>
        <dbReference type="Proteomes" id="UP000291822"/>
    </source>
</evidence>
<evidence type="ECO:0000313" key="2">
    <source>
        <dbReference type="EMBL" id="TCI07772.1"/>
    </source>
</evidence>
<name>A0A4R0YH81_9GAMM</name>
<organism evidence="2 3">
    <name type="scientific">Dyella soli</name>
    <dbReference type="NCBI Taxonomy" id="522319"/>
    <lineage>
        <taxon>Bacteria</taxon>
        <taxon>Pseudomonadati</taxon>
        <taxon>Pseudomonadota</taxon>
        <taxon>Gammaproteobacteria</taxon>
        <taxon>Lysobacterales</taxon>
        <taxon>Rhodanobacteraceae</taxon>
        <taxon>Dyella</taxon>
    </lineage>
</organism>
<accession>A0A4R0YH81</accession>
<protein>
    <submittedName>
        <fullName evidence="2">DUF3108 domain-containing protein</fullName>
    </submittedName>
</protein>
<gene>
    <name evidence="2" type="ORF">EZM97_24130</name>
</gene>
<dbReference type="AlphaFoldDB" id="A0A4R0YH81"/>
<sequence length="237" mass="25299">MANLIPARLLAAGLALAVSTSPAWAATPAPAPFTATYQVLQGGSVIGEAVVSLKATGDGQWEYSNQTRGTAGLAAALGANTSDTTRFRWNNGAPETVTYDSRVNAFKVKQRHTQVDWNSKQVSVDEGKGPDTYAAVPGLIDRNTTSYAIGLALRDGKKQVTLPVAVRKNVENQQYKVAATENVNVPAGQFKAERVERTDTDKAFSAWYVPGKYVVPVKLAQSEGGGLTLQLVKYEGR</sequence>
<dbReference type="Pfam" id="PF11306">
    <property type="entry name" value="DUF3108"/>
    <property type="match status" value="1"/>
</dbReference>
<keyword evidence="3" id="KW-1185">Reference proteome</keyword>
<dbReference type="InterPro" id="IPR021457">
    <property type="entry name" value="DUF3108"/>
</dbReference>
<evidence type="ECO:0000256" key="1">
    <source>
        <dbReference type="SAM" id="SignalP"/>
    </source>
</evidence>
<comment type="caution">
    <text evidence="2">The sequence shown here is derived from an EMBL/GenBank/DDBJ whole genome shotgun (WGS) entry which is preliminary data.</text>
</comment>
<feature type="signal peptide" evidence="1">
    <location>
        <begin position="1"/>
        <end position="25"/>
    </location>
</feature>
<keyword evidence="1" id="KW-0732">Signal</keyword>
<dbReference type="Proteomes" id="UP000291822">
    <property type="component" value="Unassembled WGS sequence"/>
</dbReference>
<dbReference type="EMBL" id="SJTG01000004">
    <property type="protein sequence ID" value="TCI07772.1"/>
    <property type="molecule type" value="Genomic_DNA"/>
</dbReference>
<dbReference type="RefSeq" id="WP_131152286.1">
    <property type="nucleotide sequence ID" value="NZ_SJTG01000004.1"/>
</dbReference>
<reference evidence="2 3" key="1">
    <citation type="submission" date="2019-02" db="EMBL/GenBank/DDBJ databases">
        <title>Dyella amyloliquefaciens sp. nov., isolated from forest soil.</title>
        <authorList>
            <person name="Gao Z.-H."/>
            <person name="Qiu L.-H."/>
        </authorList>
    </citation>
    <scope>NUCLEOTIDE SEQUENCE [LARGE SCALE GENOMIC DNA]</scope>
    <source>
        <strain evidence="2 3">KACC 12747</strain>
    </source>
</reference>
<proteinExistence type="predicted"/>